<proteinExistence type="predicted"/>
<dbReference type="AlphaFoldDB" id="A0A9D4JQX4"/>
<evidence type="ECO:0000313" key="2">
    <source>
        <dbReference type="Proteomes" id="UP000828390"/>
    </source>
</evidence>
<keyword evidence="2" id="KW-1185">Reference proteome</keyword>
<reference evidence="1" key="2">
    <citation type="submission" date="2020-11" db="EMBL/GenBank/DDBJ databases">
        <authorList>
            <person name="McCartney M.A."/>
            <person name="Auch B."/>
            <person name="Kono T."/>
            <person name="Mallez S."/>
            <person name="Becker A."/>
            <person name="Gohl D.M."/>
            <person name="Silverstein K.A.T."/>
            <person name="Koren S."/>
            <person name="Bechman K.B."/>
            <person name="Herman A."/>
            <person name="Abrahante J.E."/>
            <person name="Garbe J."/>
        </authorList>
    </citation>
    <scope>NUCLEOTIDE SEQUENCE</scope>
    <source>
        <strain evidence="1">Duluth1</strain>
        <tissue evidence="1">Whole animal</tissue>
    </source>
</reference>
<dbReference type="EMBL" id="JAIWYP010000005">
    <property type="protein sequence ID" value="KAH3817548.1"/>
    <property type="molecule type" value="Genomic_DNA"/>
</dbReference>
<dbReference type="Proteomes" id="UP000828390">
    <property type="component" value="Unassembled WGS sequence"/>
</dbReference>
<reference evidence="1" key="1">
    <citation type="journal article" date="2019" name="bioRxiv">
        <title>The Genome of the Zebra Mussel, Dreissena polymorpha: A Resource for Invasive Species Research.</title>
        <authorList>
            <person name="McCartney M.A."/>
            <person name="Auch B."/>
            <person name="Kono T."/>
            <person name="Mallez S."/>
            <person name="Zhang Y."/>
            <person name="Obille A."/>
            <person name="Becker A."/>
            <person name="Abrahante J.E."/>
            <person name="Garbe J."/>
            <person name="Badalamenti J.P."/>
            <person name="Herman A."/>
            <person name="Mangelson H."/>
            <person name="Liachko I."/>
            <person name="Sullivan S."/>
            <person name="Sone E.D."/>
            <person name="Koren S."/>
            <person name="Silverstein K.A.T."/>
            <person name="Beckman K.B."/>
            <person name="Gohl D.M."/>
        </authorList>
    </citation>
    <scope>NUCLEOTIDE SEQUENCE</scope>
    <source>
        <strain evidence="1">Duluth1</strain>
        <tissue evidence="1">Whole animal</tissue>
    </source>
</reference>
<evidence type="ECO:0000313" key="1">
    <source>
        <dbReference type="EMBL" id="KAH3817548.1"/>
    </source>
</evidence>
<comment type="caution">
    <text evidence="1">The sequence shown here is derived from an EMBL/GenBank/DDBJ whole genome shotgun (WGS) entry which is preliminary data.</text>
</comment>
<name>A0A9D4JQX4_DREPO</name>
<organism evidence="1 2">
    <name type="scientific">Dreissena polymorpha</name>
    <name type="common">Zebra mussel</name>
    <name type="synonym">Mytilus polymorpha</name>
    <dbReference type="NCBI Taxonomy" id="45954"/>
    <lineage>
        <taxon>Eukaryota</taxon>
        <taxon>Metazoa</taxon>
        <taxon>Spiralia</taxon>
        <taxon>Lophotrochozoa</taxon>
        <taxon>Mollusca</taxon>
        <taxon>Bivalvia</taxon>
        <taxon>Autobranchia</taxon>
        <taxon>Heteroconchia</taxon>
        <taxon>Euheterodonta</taxon>
        <taxon>Imparidentia</taxon>
        <taxon>Neoheterodontei</taxon>
        <taxon>Myida</taxon>
        <taxon>Dreissenoidea</taxon>
        <taxon>Dreissenidae</taxon>
        <taxon>Dreissena</taxon>
    </lineage>
</organism>
<protein>
    <submittedName>
        <fullName evidence="1">Uncharacterized protein</fullName>
    </submittedName>
</protein>
<gene>
    <name evidence="1" type="ORF">DPMN_119086</name>
</gene>
<sequence>MDVFTSFLFSWSFPTLNSLPSMPSLTLTLTSQSLKAFVSMAEYMRLNSVGARTKPCLTPVLALNGSEVLSLS</sequence>
<accession>A0A9D4JQX4</accession>